<evidence type="ECO:0000313" key="2">
    <source>
        <dbReference type="EMBL" id="SMB96206.1"/>
    </source>
</evidence>
<dbReference type="GO" id="GO:0051536">
    <property type="term" value="F:iron-sulfur cluster binding"/>
    <property type="evidence" value="ECO:0007669"/>
    <property type="project" value="InterPro"/>
</dbReference>
<keyword evidence="3" id="KW-1185">Reference proteome</keyword>
<dbReference type="GO" id="GO:0016226">
    <property type="term" value="P:iron-sulfur cluster assembly"/>
    <property type="evidence" value="ECO:0007669"/>
    <property type="project" value="InterPro"/>
</dbReference>
<dbReference type="SUPFAM" id="SSF82649">
    <property type="entry name" value="SufE/NifU"/>
    <property type="match status" value="1"/>
</dbReference>
<dbReference type="Gene3D" id="3.90.1010.10">
    <property type="match status" value="1"/>
</dbReference>
<dbReference type="Pfam" id="PF01592">
    <property type="entry name" value="NifU_N"/>
    <property type="match status" value="1"/>
</dbReference>
<evidence type="ECO:0000313" key="3">
    <source>
        <dbReference type="Proteomes" id="UP000192731"/>
    </source>
</evidence>
<protein>
    <submittedName>
        <fullName evidence="2">Nitrogen fixation protein NifU</fullName>
    </submittedName>
</protein>
<name>A0A1W1VS84_DESTI</name>
<dbReference type="RefSeq" id="WP_084054325.1">
    <property type="nucleotide sequence ID" value="NZ_FWWT01000023.1"/>
</dbReference>
<evidence type="ECO:0000259" key="1">
    <source>
        <dbReference type="Pfam" id="PF01592"/>
    </source>
</evidence>
<dbReference type="OrthoDB" id="9804157at2"/>
<dbReference type="GO" id="GO:0005506">
    <property type="term" value="F:iron ion binding"/>
    <property type="evidence" value="ECO:0007669"/>
    <property type="project" value="InterPro"/>
</dbReference>
<proteinExistence type="predicted"/>
<reference evidence="2 3" key="1">
    <citation type="submission" date="2017-04" db="EMBL/GenBank/DDBJ databases">
        <authorList>
            <person name="Afonso C.L."/>
            <person name="Miller P.J."/>
            <person name="Scott M.A."/>
            <person name="Spackman E."/>
            <person name="Goraichik I."/>
            <person name="Dimitrov K.M."/>
            <person name="Suarez D.L."/>
            <person name="Swayne D.E."/>
        </authorList>
    </citation>
    <scope>NUCLEOTIDE SEQUENCE [LARGE SCALE GENOMIC DNA]</scope>
    <source>
        <strain evidence="2 3">DSM 11270</strain>
    </source>
</reference>
<dbReference type="CDD" id="cd06664">
    <property type="entry name" value="IscU_like"/>
    <property type="match status" value="1"/>
</dbReference>
<sequence length="121" mass="13225">MYNDKVLDHFDNPRNLGIMENPDAVGTGGDPNCGDYVELFLKIEDNIITDVKYQVNGCPGAIATTSVYSELIKGKHLEDAAEITDVDILEALDNGLPEEKMHCSYLGGKALHAALINYILN</sequence>
<accession>A0A1W1VS84</accession>
<dbReference type="PANTHER" id="PTHR10093">
    <property type="entry name" value="IRON-SULFUR CLUSTER ASSEMBLY ENZYME NIFU HOMOLOG"/>
    <property type="match status" value="1"/>
</dbReference>
<dbReference type="AlphaFoldDB" id="A0A1W1VS84"/>
<feature type="domain" description="NIF system FeS cluster assembly NifU N-terminal" evidence="1">
    <location>
        <begin position="1"/>
        <end position="118"/>
    </location>
</feature>
<dbReference type="EMBL" id="FWWT01000023">
    <property type="protein sequence ID" value="SMB96206.1"/>
    <property type="molecule type" value="Genomic_DNA"/>
</dbReference>
<dbReference type="Proteomes" id="UP000192731">
    <property type="component" value="Unassembled WGS sequence"/>
</dbReference>
<gene>
    <name evidence="2" type="ORF">SAMN00017405_1472</name>
</gene>
<dbReference type="STRING" id="656914.SAMN00017405_1472"/>
<organism evidence="2 3">
    <name type="scientific">Desulfonispora thiosulfatigenes DSM 11270</name>
    <dbReference type="NCBI Taxonomy" id="656914"/>
    <lineage>
        <taxon>Bacteria</taxon>
        <taxon>Bacillati</taxon>
        <taxon>Bacillota</taxon>
        <taxon>Clostridia</taxon>
        <taxon>Eubacteriales</taxon>
        <taxon>Peptococcaceae</taxon>
        <taxon>Desulfonispora</taxon>
    </lineage>
</organism>
<dbReference type="InterPro" id="IPR002871">
    <property type="entry name" value="NIF_FeS_clus_asmbl_NifU_N"/>
</dbReference>